<feature type="domain" description="Thioredoxin" evidence="1">
    <location>
        <begin position="12"/>
        <end position="83"/>
    </location>
</feature>
<dbReference type="AlphaFoldDB" id="A0A4Q0XSX1"/>
<keyword evidence="3" id="KW-1185">Reference proteome</keyword>
<evidence type="ECO:0000313" key="3">
    <source>
        <dbReference type="Proteomes" id="UP000290657"/>
    </source>
</evidence>
<dbReference type="Pfam" id="PF00085">
    <property type="entry name" value="Thioredoxin"/>
    <property type="match status" value="1"/>
</dbReference>
<dbReference type="CDD" id="cd02947">
    <property type="entry name" value="TRX_family"/>
    <property type="match status" value="1"/>
</dbReference>
<accession>A0A4Q0XSX1</accession>
<dbReference type="OrthoDB" id="411356at2"/>
<comment type="caution">
    <text evidence="2">The sequence shown here is derived from an EMBL/GenBank/DDBJ whole genome shotgun (WGS) entry which is preliminary data.</text>
</comment>
<reference evidence="2 3" key="1">
    <citation type="submission" date="2017-10" db="EMBL/GenBank/DDBJ databases">
        <title>Genomics of the genus Arcobacter.</title>
        <authorList>
            <person name="Perez-Cataluna A."/>
            <person name="Figueras M.J."/>
        </authorList>
    </citation>
    <scope>NUCLEOTIDE SEQUENCE [LARGE SCALE GENOMIC DNA]</scope>
    <source>
        <strain evidence="2 3">CECT 8987</strain>
    </source>
</reference>
<dbReference type="EMBL" id="PDKN01000001">
    <property type="protein sequence ID" value="RXJ60456.1"/>
    <property type="molecule type" value="Genomic_DNA"/>
</dbReference>
<dbReference type="Proteomes" id="UP000290657">
    <property type="component" value="Unassembled WGS sequence"/>
</dbReference>
<dbReference type="InterPro" id="IPR013766">
    <property type="entry name" value="Thioredoxin_domain"/>
</dbReference>
<protein>
    <submittedName>
        <fullName evidence="2">Thiol reductase thioredoxin</fullName>
    </submittedName>
</protein>
<organism evidence="2 3">
    <name type="scientific">Candidatus Marinarcus aquaticus</name>
    <dbReference type="NCBI Taxonomy" id="2044504"/>
    <lineage>
        <taxon>Bacteria</taxon>
        <taxon>Pseudomonadati</taxon>
        <taxon>Campylobacterota</taxon>
        <taxon>Epsilonproteobacteria</taxon>
        <taxon>Campylobacterales</taxon>
        <taxon>Arcobacteraceae</taxon>
        <taxon>Candidatus Marinarcus</taxon>
    </lineage>
</organism>
<dbReference type="SUPFAM" id="SSF52833">
    <property type="entry name" value="Thioredoxin-like"/>
    <property type="match status" value="1"/>
</dbReference>
<gene>
    <name evidence="2" type="ORF">CRV04_00080</name>
</gene>
<dbReference type="Gene3D" id="3.40.30.10">
    <property type="entry name" value="Glutaredoxin"/>
    <property type="match status" value="1"/>
</dbReference>
<evidence type="ECO:0000313" key="2">
    <source>
        <dbReference type="EMBL" id="RXJ60456.1"/>
    </source>
</evidence>
<dbReference type="RefSeq" id="WP_128994592.1">
    <property type="nucleotide sequence ID" value="NZ_PDKN01000001.1"/>
</dbReference>
<proteinExistence type="predicted"/>
<dbReference type="InterPro" id="IPR036249">
    <property type="entry name" value="Thioredoxin-like_sf"/>
</dbReference>
<sequence length="112" mass="13108">MKILNKYDDIMQFIENNAAVLLYFSGKNCSVCTVLKPKIKESFETHFPKIVLVEVPTDEALETTAKFGVFSLPTMILYIEKKEFLKRGRNMSVPLFVEEVKRVYELYFEDKK</sequence>
<name>A0A4Q0XSX1_9BACT</name>
<evidence type="ECO:0000259" key="1">
    <source>
        <dbReference type="Pfam" id="PF00085"/>
    </source>
</evidence>